<protein>
    <submittedName>
        <fullName evidence="3">Phage holin family protein</fullName>
    </submittedName>
</protein>
<feature type="transmembrane region" description="Helical" evidence="2">
    <location>
        <begin position="96"/>
        <end position="116"/>
    </location>
</feature>
<dbReference type="Pfam" id="PF07332">
    <property type="entry name" value="Phage_holin_3_6"/>
    <property type="match status" value="1"/>
</dbReference>
<evidence type="ECO:0000256" key="1">
    <source>
        <dbReference type="SAM" id="MobiDB-lite"/>
    </source>
</evidence>
<evidence type="ECO:0000313" key="4">
    <source>
        <dbReference type="Proteomes" id="UP000469430"/>
    </source>
</evidence>
<dbReference type="EMBL" id="WTYJ01000005">
    <property type="protein sequence ID" value="MXP00866.1"/>
    <property type="molecule type" value="Genomic_DNA"/>
</dbReference>
<keyword evidence="4" id="KW-1185">Reference proteome</keyword>
<reference evidence="3 4" key="1">
    <citation type="submission" date="2019-12" db="EMBL/GenBank/DDBJ databases">
        <title>Genomic-based taxomic classification of the family Erythrobacteraceae.</title>
        <authorList>
            <person name="Xu L."/>
        </authorList>
    </citation>
    <scope>NUCLEOTIDE SEQUENCE [LARGE SCALE GENOMIC DNA]</scope>
    <source>
        <strain evidence="3 4">S36</strain>
    </source>
</reference>
<organism evidence="3 4">
    <name type="scientific">Croceibacterium xixiisoli</name>
    <dbReference type="NCBI Taxonomy" id="1476466"/>
    <lineage>
        <taxon>Bacteria</taxon>
        <taxon>Pseudomonadati</taxon>
        <taxon>Pseudomonadota</taxon>
        <taxon>Alphaproteobacteria</taxon>
        <taxon>Sphingomonadales</taxon>
        <taxon>Erythrobacteraceae</taxon>
        <taxon>Croceibacterium</taxon>
    </lineage>
</organism>
<feature type="transmembrane region" description="Helical" evidence="2">
    <location>
        <begin position="65"/>
        <end position="90"/>
    </location>
</feature>
<feature type="region of interest" description="Disordered" evidence="1">
    <location>
        <begin position="1"/>
        <end position="20"/>
    </location>
</feature>
<keyword evidence="2" id="KW-1133">Transmembrane helix</keyword>
<gene>
    <name evidence="3" type="ORF">GRI97_17900</name>
</gene>
<evidence type="ECO:0000313" key="3">
    <source>
        <dbReference type="EMBL" id="MXP00866.1"/>
    </source>
</evidence>
<keyword evidence="2" id="KW-0812">Transmembrane</keyword>
<name>A0A6I4TXG6_9SPHN</name>
<dbReference type="OrthoDB" id="7392290at2"/>
<comment type="caution">
    <text evidence="3">The sequence shown here is derived from an EMBL/GenBank/DDBJ whole genome shotgun (WGS) entry which is preliminary data.</text>
</comment>
<dbReference type="RefSeq" id="WP_161392604.1">
    <property type="nucleotide sequence ID" value="NZ_JBHSCP010000001.1"/>
</dbReference>
<dbReference type="AlphaFoldDB" id="A0A6I4TXG6"/>
<sequence length="135" mass="14136">MSLHEEQPIPSSGRDDAEEFETPGQRSLLGDIGDLFEDGRTYVEAELAFQKTRGAYAAGQLKSALIYAVIALVLVFFAVLGITVGLIIALAPILTIWGSTALVAGVLLLGAALAALKLSKHARALTGAFKNKPGS</sequence>
<accession>A0A6I4TXG6</accession>
<proteinExistence type="predicted"/>
<dbReference type="Proteomes" id="UP000469430">
    <property type="component" value="Unassembled WGS sequence"/>
</dbReference>
<dbReference type="InterPro" id="IPR009937">
    <property type="entry name" value="Phage_holin_3_6"/>
</dbReference>
<keyword evidence="2" id="KW-0472">Membrane</keyword>
<evidence type="ECO:0000256" key="2">
    <source>
        <dbReference type="SAM" id="Phobius"/>
    </source>
</evidence>